<protein>
    <recommendedName>
        <fullName evidence="1">HipA-like kinase domain-containing protein</fullName>
    </recommendedName>
</protein>
<comment type="caution">
    <text evidence="2">The sequence shown here is derived from an EMBL/GenBank/DDBJ whole genome shotgun (WGS) entry which is preliminary data.</text>
</comment>
<reference evidence="2 3" key="1">
    <citation type="submission" date="2018-08" db="EMBL/GenBank/DDBJ databases">
        <title>Sequencing the genomes of 1000 actinobacteria strains.</title>
        <authorList>
            <person name="Klenk H.-P."/>
        </authorList>
    </citation>
    <scope>NUCLEOTIDE SEQUENCE [LARGE SCALE GENOMIC DNA]</scope>
    <source>
        <strain evidence="2 3">DSM 22967</strain>
    </source>
</reference>
<dbReference type="RefSeq" id="WP_115923006.1">
    <property type="nucleotide sequence ID" value="NZ_QTUA01000001.1"/>
</dbReference>
<proteinExistence type="predicted"/>
<dbReference type="Pfam" id="PF20613">
    <property type="entry name" value="HipA_2"/>
    <property type="match status" value="1"/>
</dbReference>
<sequence>MLPTVNALRYVVPLKEGGSLPGVMEADDCGTWVVKYRGAGQGVKVLVAEIIVAGIARAIGVRVPELKLIEMPEQIAKYEADEEVQDLLNASVGLNLAMDFLPGAFNYDGSTPPPPQDAAAILWLDAYVANIDRTPHNPNLLRWGKQLWAIDHGAGLYFHHTWPSRTPDPNRFAAQRFDDSGHILRPVAGSVSTVHQAARDAVTPELLAGIVADVPDEWLEPTDDLPNATAIRAMYVDHLVERLERPDAWLPEDGR</sequence>
<dbReference type="InterPro" id="IPR046748">
    <property type="entry name" value="HipA_2"/>
</dbReference>
<dbReference type="OrthoDB" id="9786330at2"/>
<name>A0A3D9URJ5_9MICO</name>
<accession>A0A3D9URJ5</accession>
<evidence type="ECO:0000259" key="1">
    <source>
        <dbReference type="Pfam" id="PF20613"/>
    </source>
</evidence>
<evidence type="ECO:0000313" key="2">
    <source>
        <dbReference type="EMBL" id="REF31113.1"/>
    </source>
</evidence>
<organism evidence="2 3">
    <name type="scientific">Calidifontibacter indicus</name>
    <dbReference type="NCBI Taxonomy" id="419650"/>
    <lineage>
        <taxon>Bacteria</taxon>
        <taxon>Bacillati</taxon>
        <taxon>Actinomycetota</taxon>
        <taxon>Actinomycetes</taxon>
        <taxon>Micrococcales</taxon>
        <taxon>Dermacoccaceae</taxon>
        <taxon>Calidifontibacter</taxon>
    </lineage>
</organism>
<dbReference type="Proteomes" id="UP000256253">
    <property type="component" value="Unassembled WGS sequence"/>
</dbReference>
<dbReference type="AlphaFoldDB" id="A0A3D9URJ5"/>
<feature type="domain" description="HipA-like kinase" evidence="1">
    <location>
        <begin position="16"/>
        <end position="249"/>
    </location>
</feature>
<evidence type="ECO:0000313" key="3">
    <source>
        <dbReference type="Proteomes" id="UP000256253"/>
    </source>
</evidence>
<keyword evidence="3" id="KW-1185">Reference proteome</keyword>
<gene>
    <name evidence="2" type="ORF">DFJ65_2155</name>
</gene>
<dbReference type="EMBL" id="QTUA01000001">
    <property type="protein sequence ID" value="REF31113.1"/>
    <property type="molecule type" value="Genomic_DNA"/>
</dbReference>